<dbReference type="OrthoDB" id="285182at2"/>
<evidence type="ECO:0000313" key="1">
    <source>
        <dbReference type="EMBL" id="QDT08139.1"/>
    </source>
</evidence>
<proteinExistence type="predicted"/>
<dbReference type="AlphaFoldDB" id="A0A517NM29"/>
<keyword evidence="2" id="KW-1185">Reference proteome</keyword>
<dbReference type="EMBL" id="CP036526">
    <property type="protein sequence ID" value="QDT08139.1"/>
    <property type="molecule type" value="Genomic_DNA"/>
</dbReference>
<evidence type="ECO:0000313" key="2">
    <source>
        <dbReference type="Proteomes" id="UP000319817"/>
    </source>
</evidence>
<organism evidence="1 2">
    <name type="scientific">Stieleria marina</name>
    <dbReference type="NCBI Taxonomy" id="1930275"/>
    <lineage>
        <taxon>Bacteria</taxon>
        <taxon>Pseudomonadati</taxon>
        <taxon>Planctomycetota</taxon>
        <taxon>Planctomycetia</taxon>
        <taxon>Pirellulales</taxon>
        <taxon>Pirellulaceae</taxon>
        <taxon>Stieleria</taxon>
    </lineage>
</organism>
<gene>
    <name evidence="1" type="ORF">K239x_00710</name>
</gene>
<sequence length="248" mass="27446">MWHTSKGDRTLVGAEAEVAAHAVDTMVDALTNFIDDDGTNDDWDNISVFCESGVALYDELPPTRRIALLREVASHLLSDTSSLMPLSAYAEAAVAAIYVEVRDQVAIEIDLFPAGFEAEDRSDDPEENVTWRELVLSAYAAVHSQDADGGATFAKNVSEPLLDLPDPFCLAIERWEPVIDSLADAVLWDRDFEMAGDFLDAEPRVSQQRRRLLGIDDDYFASIAPDPIGTEVFRLISETRSIVRSKPR</sequence>
<name>A0A517NM29_9BACT</name>
<dbReference type="Proteomes" id="UP000319817">
    <property type="component" value="Chromosome"/>
</dbReference>
<protein>
    <submittedName>
        <fullName evidence="1">Uncharacterized protein</fullName>
    </submittedName>
</protein>
<dbReference type="RefSeq" id="WP_145415733.1">
    <property type="nucleotide sequence ID" value="NZ_CP036526.1"/>
</dbReference>
<reference evidence="1 2" key="1">
    <citation type="submission" date="2019-02" db="EMBL/GenBank/DDBJ databases">
        <title>Deep-cultivation of Planctomycetes and their phenomic and genomic characterization uncovers novel biology.</title>
        <authorList>
            <person name="Wiegand S."/>
            <person name="Jogler M."/>
            <person name="Boedeker C."/>
            <person name="Pinto D."/>
            <person name="Vollmers J."/>
            <person name="Rivas-Marin E."/>
            <person name="Kohn T."/>
            <person name="Peeters S.H."/>
            <person name="Heuer A."/>
            <person name="Rast P."/>
            <person name="Oberbeckmann S."/>
            <person name="Bunk B."/>
            <person name="Jeske O."/>
            <person name="Meyerdierks A."/>
            <person name="Storesund J.E."/>
            <person name="Kallscheuer N."/>
            <person name="Luecker S."/>
            <person name="Lage O.M."/>
            <person name="Pohl T."/>
            <person name="Merkel B.J."/>
            <person name="Hornburger P."/>
            <person name="Mueller R.-W."/>
            <person name="Bruemmer F."/>
            <person name="Labrenz M."/>
            <person name="Spormann A.M."/>
            <person name="Op den Camp H."/>
            <person name="Overmann J."/>
            <person name="Amann R."/>
            <person name="Jetten M.S.M."/>
            <person name="Mascher T."/>
            <person name="Medema M.H."/>
            <person name="Devos D.P."/>
            <person name="Kaster A.-K."/>
            <person name="Ovreas L."/>
            <person name="Rohde M."/>
            <person name="Galperin M.Y."/>
            <person name="Jogler C."/>
        </authorList>
    </citation>
    <scope>NUCLEOTIDE SEQUENCE [LARGE SCALE GENOMIC DNA]</scope>
    <source>
        <strain evidence="1 2">K23_9</strain>
    </source>
</reference>
<accession>A0A517NM29</accession>